<dbReference type="EMBL" id="CADCXU010024130">
    <property type="protein sequence ID" value="CAB0011405.1"/>
    <property type="molecule type" value="Genomic_DNA"/>
</dbReference>
<accession>A0A6H5H5Q6</accession>
<reference evidence="2 3" key="1">
    <citation type="submission" date="2020-02" db="EMBL/GenBank/DDBJ databases">
        <authorList>
            <person name="Ferguson B K."/>
        </authorList>
    </citation>
    <scope>NUCLEOTIDE SEQUENCE [LARGE SCALE GENOMIC DNA]</scope>
</reference>
<evidence type="ECO:0000313" key="2">
    <source>
        <dbReference type="EMBL" id="CAB0011405.1"/>
    </source>
</evidence>
<dbReference type="EMBL" id="CADCXU010024129">
    <property type="protein sequence ID" value="CAB0011404.1"/>
    <property type="molecule type" value="Genomic_DNA"/>
</dbReference>
<protein>
    <submittedName>
        <fullName evidence="2">Uncharacterized protein</fullName>
    </submittedName>
</protein>
<evidence type="ECO:0000313" key="3">
    <source>
        <dbReference type="Proteomes" id="UP000479000"/>
    </source>
</evidence>
<dbReference type="AlphaFoldDB" id="A0A6H5H5Q6"/>
<sequence length="61" mass="6424">SELRAARWLFEPKIGGAGLVLKAEERAAVTAADICGAAAALPDLDGCEDRGLSLQLREGWD</sequence>
<gene>
    <name evidence="1" type="ORF">NTEN_LOCUS16358</name>
    <name evidence="2" type="ORF">NTEN_LOCUS16359</name>
</gene>
<dbReference type="Proteomes" id="UP000479000">
    <property type="component" value="Unassembled WGS sequence"/>
</dbReference>
<evidence type="ECO:0000313" key="1">
    <source>
        <dbReference type="EMBL" id="CAB0011404.1"/>
    </source>
</evidence>
<organism evidence="2 3">
    <name type="scientific">Nesidiocoris tenuis</name>
    <dbReference type="NCBI Taxonomy" id="355587"/>
    <lineage>
        <taxon>Eukaryota</taxon>
        <taxon>Metazoa</taxon>
        <taxon>Ecdysozoa</taxon>
        <taxon>Arthropoda</taxon>
        <taxon>Hexapoda</taxon>
        <taxon>Insecta</taxon>
        <taxon>Pterygota</taxon>
        <taxon>Neoptera</taxon>
        <taxon>Paraneoptera</taxon>
        <taxon>Hemiptera</taxon>
        <taxon>Heteroptera</taxon>
        <taxon>Panheteroptera</taxon>
        <taxon>Cimicomorpha</taxon>
        <taxon>Miridae</taxon>
        <taxon>Dicyphina</taxon>
        <taxon>Nesidiocoris</taxon>
    </lineage>
</organism>
<proteinExistence type="predicted"/>
<keyword evidence="3" id="KW-1185">Reference proteome</keyword>
<name>A0A6H5H5Q6_9HEMI</name>
<feature type="non-terminal residue" evidence="2">
    <location>
        <position position="1"/>
    </location>
</feature>